<feature type="compositionally biased region" description="Polar residues" evidence="1">
    <location>
        <begin position="186"/>
        <end position="198"/>
    </location>
</feature>
<accession>A0A804NBW5</accession>
<feature type="compositionally biased region" description="Pro residues" evidence="1">
    <location>
        <begin position="248"/>
        <end position="266"/>
    </location>
</feature>
<sequence>MASAAALPTAINLSFSSATVAGLSDFCAPVSLASSTKDIPPSTLFMQRRATTDTLNTGAGATLPSRYSIPFSVWYRRLLLTPMWSAQVAALSSVGGGLLGVSNAGSMRFRIAISPLEIAVPVSPAANPTTAKVAPLDMIVATREPREYAPGSNMWLGSADAADDAAAATPAVGARRYMRTKLRMDPTTSVEKTKSNSLRPKLGREAMSPSTQAVTPTSSSMSTLKGNCGSAATRAAHPARRSPRMPPRRPSPPPEFAASPDPPAPPYDRGGGGSLPPGPDGQGEWRRRRDEELAESGEKERFAVGPTRWGAMRGEESRWAGKNLAAANAVVAMAIRTRGDRARPVPRVRDGGGGAVQ</sequence>
<dbReference type="Gramene" id="Zm00001eb150030_T001">
    <property type="protein sequence ID" value="Zm00001eb150030_P001"/>
    <property type="gene ID" value="Zm00001eb150030"/>
</dbReference>
<evidence type="ECO:0000256" key="1">
    <source>
        <dbReference type="SAM" id="MobiDB-lite"/>
    </source>
</evidence>
<name>A0A804NBW5_MAIZE</name>
<feature type="compositionally biased region" description="Basic residues" evidence="1">
    <location>
        <begin position="237"/>
        <end position="247"/>
    </location>
</feature>
<dbReference type="AlphaFoldDB" id="A0A804NBW5"/>
<dbReference type="InParanoid" id="A0A804NBW5"/>
<feature type="compositionally biased region" description="Polar residues" evidence="1">
    <location>
        <begin position="208"/>
        <end position="225"/>
    </location>
</feature>
<reference evidence="2" key="3">
    <citation type="submission" date="2021-05" db="UniProtKB">
        <authorList>
            <consortium name="EnsemblPlants"/>
        </authorList>
    </citation>
    <scope>IDENTIFICATION</scope>
    <source>
        <strain evidence="2">cv. B73</strain>
    </source>
</reference>
<reference evidence="2" key="2">
    <citation type="submission" date="2019-07" db="EMBL/GenBank/DDBJ databases">
        <authorList>
            <person name="Seetharam A."/>
            <person name="Woodhouse M."/>
            <person name="Cannon E."/>
        </authorList>
    </citation>
    <scope>NUCLEOTIDE SEQUENCE [LARGE SCALE GENOMIC DNA]</scope>
    <source>
        <strain evidence="2">cv. B73</strain>
    </source>
</reference>
<organism evidence="2 3">
    <name type="scientific">Zea mays</name>
    <name type="common">Maize</name>
    <dbReference type="NCBI Taxonomy" id="4577"/>
    <lineage>
        <taxon>Eukaryota</taxon>
        <taxon>Viridiplantae</taxon>
        <taxon>Streptophyta</taxon>
        <taxon>Embryophyta</taxon>
        <taxon>Tracheophyta</taxon>
        <taxon>Spermatophyta</taxon>
        <taxon>Magnoliopsida</taxon>
        <taxon>Liliopsida</taxon>
        <taxon>Poales</taxon>
        <taxon>Poaceae</taxon>
        <taxon>PACMAD clade</taxon>
        <taxon>Panicoideae</taxon>
        <taxon>Andropogonodae</taxon>
        <taxon>Andropogoneae</taxon>
        <taxon>Tripsacinae</taxon>
        <taxon>Zea</taxon>
    </lineage>
</organism>
<keyword evidence="3" id="KW-1185">Reference proteome</keyword>
<feature type="region of interest" description="Disordered" evidence="1">
    <location>
        <begin position="183"/>
        <end position="306"/>
    </location>
</feature>
<dbReference type="Proteomes" id="UP000007305">
    <property type="component" value="Chromosome 3"/>
</dbReference>
<evidence type="ECO:0000313" key="2">
    <source>
        <dbReference type="EnsemblPlants" id="Zm00001eb150030_P001"/>
    </source>
</evidence>
<feature type="compositionally biased region" description="Basic and acidic residues" evidence="1">
    <location>
        <begin position="283"/>
        <end position="302"/>
    </location>
</feature>
<dbReference type="EnsemblPlants" id="Zm00001eb150030_T001">
    <property type="protein sequence ID" value="Zm00001eb150030_P001"/>
    <property type="gene ID" value="Zm00001eb150030"/>
</dbReference>
<protein>
    <submittedName>
        <fullName evidence="2">Uncharacterized protein</fullName>
    </submittedName>
</protein>
<proteinExistence type="predicted"/>
<reference evidence="3" key="1">
    <citation type="submission" date="2015-12" db="EMBL/GenBank/DDBJ databases">
        <title>Update maize B73 reference genome by single molecule sequencing technologies.</title>
        <authorList>
            <consortium name="Maize Genome Sequencing Project"/>
            <person name="Ware D."/>
        </authorList>
    </citation>
    <scope>NUCLEOTIDE SEQUENCE [LARGE SCALE GENOMIC DNA]</scope>
    <source>
        <strain evidence="3">cv. B73</strain>
    </source>
</reference>
<evidence type="ECO:0000313" key="3">
    <source>
        <dbReference type="Proteomes" id="UP000007305"/>
    </source>
</evidence>